<dbReference type="EMBL" id="CACVBM020001673">
    <property type="protein sequence ID" value="CAA7057123.1"/>
    <property type="molecule type" value="Genomic_DNA"/>
</dbReference>
<proteinExistence type="predicted"/>
<keyword evidence="1" id="KW-0175">Coiled coil</keyword>
<protein>
    <submittedName>
        <fullName evidence="2">Uncharacterized protein</fullName>
    </submittedName>
</protein>
<comment type="caution">
    <text evidence="2">The sequence shown here is derived from an EMBL/GenBank/DDBJ whole genome shotgun (WGS) entry which is preliminary data.</text>
</comment>
<evidence type="ECO:0000313" key="3">
    <source>
        <dbReference type="Proteomes" id="UP000467841"/>
    </source>
</evidence>
<accession>A0A6D2KJR0</accession>
<gene>
    <name evidence="2" type="ORF">MERR_LOCUS44359</name>
</gene>
<evidence type="ECO:0000256" key="1">
    <source>
        <dbReference type="SAM" id="Coils"/>
    </source>
</evidence>
<organism evidence="2 3">
    <name type="scientific">Microthlaspi erraticum</name>
    <dbReference type="NCBI Taxonomy" id="1685480"/>
    <lineage>
        <taxon>Eukaryota</taxon>
        <taxon>Viridiplantae</taxon>
        <taxon>Streptophyta</taxon>
        <taxon>Embryophyta</taxon>
        <taxon>Tracheophyta</taxon>
        <taxon>Spermatophyta</taxon>
        <taxon>Magnoliopsida</taxon>
        <taxon>eudicotyledons</taxon>
        <taxon>Gunneridae</taxon>
        <taxon>Pentapetalae</taxon>
        <taxon>rosids</taxon>
        <taxon>malvids</taxon>
        <taxon>Brassicales</taxon>
        <taxon>Brassicaceae</taxon>
        <taxon>Coluteocarpeae</taxon>
        <taxon>Microthlaspi</taxon>
    </lineage>
</organism>
<keyword evidence="3" id="KW-1185">Reference proteome</keyword>
<dbReference type="Proteomes" id="UP000467841">
    <property type="component" value="Unassembled WGS sequence"/>
</dbReference>
<dbReference type="AlphaFoldDB" id="A0A6D2KJR0"/>
<feature type="coiled-coil region" evidence="1">
    <location>
        <begin position="41"/>
        <end position="75"/>
    </location>
</feature>
<name>A0A6D2KJR0_9BRAS</name>
<sequence>MANPLRFNTGFQRAFAFHVHTKPTAGYVPSATFSDTSIPNSTEHEEMLRLANEKITILEQDKSVANEKITKLESDNKYLKNITNRILNKFPKLLPSEDDDYELTM</sequence>
<evidence type="ECO:0000313" key="2">
    <source>
        <dbReference type="EMBL" id="CAA7057123.1"/>
    </source>
</evidence>
<reference evidence="2" key="1">
    <citation type="submission" date="2020-01" db="EMBL/GenBank/DDBJ databases">
        <authorList>
            <person name="Mishra B."/>
        </authorList>
    </citation>
    <scope>NUCLEOTIDE SEQUENCE [LARGE SCALE GENOMIC DNA]</scope>
</reference>